<evidence type="ECO:0000256" key="5">
    <source>
        <dbReference type="SAM" id="MobiDB-lite"/>
    </source>
</evidence>
<dbReference type="GO" id="GO:0003697">
    <property type="term" value="F:single-stranded DNA binding"/>
    <property type="evidence" value="ECO:0007669"/>
    <property type="project" value="TreeGrafter"/>
</dbReference>
<dbReference type="InterPro" id="IPR003395">
    <property type="entry name" value="RecF/RecN/SMC_N"/>
</dbReference>
<gene>
    <name evidence="7" type="ORF">AX774_g347</name>
</gene>
<dbReference type="SUPFAM" id="SSF52540">
    <property type="entry name" value="P-loop containing nucleoside triphosphate hydrolases"/>
    <property type="match status" value="2"/>
</dbReference>
<dbReference type="PANTHER" id="PTHR45916:SF1">
    <property type="entry name" value="STRUCTURAL MAINTENANCE OF CHROMOSOMES PROTEIN 5"/>
    <property type="match status" value="1"/>
</dbReference>
<sequence length="1196" mass="135922">MSKRNNQSKTNKTTGDLEDHRNKRAKQTTLSFSSQVSTESDSGYKSNQELLVQSDSSFQQSQTENNDTSTVDLRSLNSKGLSRKRNREHINGTQSISDFRDGSILKIVVKNFLAYDNCELRPGSHLNMIIGPNGTGKSTIVCAIALGLGGSPNLLGRSTEVKGFVKHGCDKGWVEITLKGPGKDKVTVIRRTISASSNSSSYTINGGLATFSKVVEITKRLNIQIDNLCQFLAQDKVVEFSKMNGAEMLKATQRAVGKENLAELQQQLVELKAEEMRANYEIDQEKEAVEHLEKQRERLRKEVERFEEYQRLEKQIQALRYQIPFAKYNLAQLKYSESKSERNMLKDNYNKLVKEQGPIKRIIEKNEQLIRNTRQEVLQRQGEIGSKKSEIDIRLNKIDKLEQKINDKRNEIKEIEKYYERLELEKAELEQEIRQMEKGLGERPSDSGIAEANKMIEEVMKKEKEIRINLREVQEQIINIKNAAREGQSGLNQLTEELQRLEDVKTQRIQVLKRYNADTVKGLEWLDSRRTEFSEHVFGPVALELRLVDSKHADTLEALIQPATLKSFVCQNERDYRHLTKRLNDEMKLRTNAVMLSHLNLEDFKPPFSRTELKKWGFDCFATDLVQAPPPVTVALCNSDHLHRIPISFNGNIDHEALAQTGMLKTYIANGVKYQVTRSRYGKKQVFTTTSRVKVKNPQDSILSNGDSVELQRRRVSLGEQIEKIREEQTANQGKIKKLLAQESKFNQAIESDIQPQLSHQKRVKETIHREIQVWERSRVKLESKKARLIILASDLSLSAKQAKEAKVIESIKSTSSEKLVLISRASKEFTDVVHLENQLVLTHHQLYVAQSQLQTTKQSFAETLERIESASVLFEQASENFKKAKAYVSQCLENLELAARETELSSEELESLRDSMSESSESSDLQHLEISLTSALQRLSLFNKQGLSTASHGAVKEYKSRLQDVESKRARITSLQSKLSKLAAKKQTLRNSWEPPLRELVDNISTHFAAAMQTLNCLGEVRLVTNINASGGPTAPQFLPRRSDSLDEQFDLWGIHVYVSFRSNEPVQLLTNHRQSGGERAVSTALYLQALQAAIISSSLSQGSVSSIPPFRVVDEVNQGMDPKNERLIHSLIVNSTTIATSDVDSSQDSVSTQFFLITPKLLTNLDYHENIKIHVIYNGEWQPERFSLSDYIPV</sequence>
<dbReference type="AlphaFoldDB" id="A0A1R1PYS0"/>
<evidence type="ECO:0000256" key="4">
    <source>
        <dbReference type="SAM" id="Coils"/>
    </source>
</evidence>
<dbReference type="Gene3D" id="3.40.50.300">
    <property type="entry name" value="P-loop containing nucleotide triphosphate hydrolases"/>
    <property type="match status" value="2"/>
</dbReference>
<organism evidence="7 8">
    <name type="scientific">Zancudomyces culisetae</name>
    <name type="common">Gut fungus</name>
    <name type="synonym">Smittium culisetae</name>
    <dbReference type="NCBI Taxonomy" id="1213189"/>
    <lineage>
        <taxon>Eukaryota</taxon>
        <taxon>Fungi</taxon>
        <taxon>Fungi incertae sedis</taxon>
        <taxon>Zoopagomycota</taxon>
        <taxon>Kickxellomycotina</taxon>
        <taxon>Harpellomycetes</taxon>
        <taxon>Harpellales</taxon>
        <taxon>Legeriomycetaceae</taxon>
        <taxon>Zancudomyces</taxon>
    </lineage>
</organism>
<dbReference type="PANTHER" id="PTHR45916">
    <property type="entry name" value="STRUCTURAL MAINTENANCE OF CHROMOSOMES PROTEIN 5"/>
    <property type="match status" value="1"/>
</dbReference>
<dbReference type="Gene3D" id="1.10.287.1490">
    <property type="match status" value="1"/>
</dbReference>
<dbReference type="EMBL" id="LSSK01000017">
    <property type="protein sequence ID" value="OMH86116.1"/>
    <property type="molecule type" value="Genomic_DNA"/>
</dbReference>
<dbReference type="GO" id="GO:0000724">
    <property type="term" value="P:double-strand break repair via homologous recombination"/>
    <property type="evidence" value="ECO:0007669"/>
    <property type="project" value="TreeGrafter"/>
</dbReference>
<dbReference type="GO" id="GO:0016887">
    <property type="term" value="F:ATP hydrolysis activity"/>
    <property type="evidence" value="ECO:0007669"/>
    <property type="project" value="InterPro"/>
</dbReference>
<dbReference type="Pfam" id="PF02463">
    <property type="entry name" value="SMC_N"/>
    <property type="match status" value="1"/>
</dbReference>
<accession>A0A1R1PYS0</accession>
<keyword evidence="8" id="KW-1185">Reference proteome</keyword>
<feature type="domain" description="RecF/RecN/SMC N-terminal" evidence="6">
    <location>
        <begin position="104"/>
        <end position="228"/>
    </location>
</feature>
<feature type="coiled-coil region" evidence="4">
    <location>
        <begin position="391"/>
        <end position="511"/>
    </location>
</feature>
<dbReference type="Proteomes" id="UP000188320">
    <property type="component" value="Unassembled WGS sequence"/>
</dbReference>
<keyword evidence="3 4" id="KW-0175">Coiled coil</keyword>
<feature type="coiled-coil region" evidence="4">
    <location>
        <begin position="956"/>
        <end position="993"/>
    </location>
</feature>
<name>A0A1R1PYS0_ZANCU</name>
<feature type="compositionally biased region" description="Polar residues" evidence="5">
    <location>
        <begin position="1"/>
        <end position="14"/>
    </location>
</feature>
<feature type="coiled-coil region" evidence="4">
    <location>
        <begin position="254"/>
        <end position="355"/>
    </location>
</feature>
<evidence type="ECO:0000256" key="2">
    <source>
        <dbReference type="ARBA" id="ARBA00018687"/>
    </source>
</evidence>
<feature type="region of interest" description="Disordered" evidence="5">
    <location>
        <begin position="1"/>
        <end position="89"/>
    </location>
</feature>
<evidence type="ECO:0000313" key="8">
    <source>
        <dbReference type="Proteomes" id="UP000188320"/>
    </source>
</evidence>
<evidence type="ECO:0000256" key="1">
    <source>
        <dbReference type="ARBA" id="ARBA00010171"/>
    </source>
</evidence>
<comment type="similarity">
    <text evidence="1">Belongs to the SMC family. SMC5 subfamily.</text>
</comment>
<proteinExistence type="inferred from homology"/>
<reference evidence="8" key="1">
    <citation type="submission" date="2017-01" db="EMBL/GenBank/DDBJ databases">
        <authorList>
            <person name="Wang Y."/>
            <person name="White M."/>
            <person name="Kvist S."/>
            <person name="Moncalvo J.-M."/>
        </authorList>
    </citation>
    <scope>NUCLEOTIDE SEQUENCE [LARGE SCALE GENOMIC DNA]</scope>
    <source>
        <strain evidence="8">COL-18-3</strain>
    </source>
</reference>
<dbReference type="GO" id="GO:0030915">
    <property type="term" value="C:Smc5-Smc6 complex"/>
    <property type="evidence" value="ECO:0007669"/>
    <property type="project" value="TreeGrafter"/>
</dbReference>
<evidence type="ECO:0000313" key="7">
    <source>
        <dbReference type="EMBL" id="OMH86116.1"/>
    </source>
</evidence>
<feature type="compositionally biased region" description="Polar residues" evidence="5">
    <location>
        <begin position="27"/>
        <end position="80"/>
    </location>
</feature>
<dbReference type="OrthoDB" id="10254973at2759"/>
<dbReference type="InterPro" id="IPR027417">
    <property type="entry name" value="P-loop_NTPase"/>
</dbReference>
<comment type="caution">
    <text evidence="7">The sequence shown here is derived from an EMBL/GenBank/DDBJ whole genome shotgun (WGS) entry which is preliminary data.</text>
</comment>
<evidence type="ECO:0000256" key="3">
    <source>
        <dbReference type="ARBA" id="ARBA00023054"/>
    </source>
</evidence>
<protein>
    <recommendedName>
        <fullName evidence="2">Structural maintenance of chromosomes protein 5</fullName>
    </recommendedName>
</protein>
<dbReference type="GO" id="GO:0005634">
    <property type="term" value="C:nucleus"/>
    <property type="evidence" value="ECO:0007669"/>
    <property type="project" value="TreeGrafter"/>
</dbReference>
<evidence type="ECO:0000259" key="6">
    <source>
        <dbReference type="Pfam" id="PF02463"/>
    </source>
</evidence>